<sequence length="536" mass="57100">MTEKARSIIAEDGCRSHSLRTRSNHDGSSSLLHSQKSRVEVDKSGRLLTVEKYLGSSTSRSVHFGVVAVPNLCVELRGYDAADAAALRTSTGGAAATAATVAVESGTWRDWHGAEARFSQLQRTEGPEGSFAFVTPESGLVLVLAAYSEGGDYPAAVRVFPDGLGSNGGGRGVESGRVQVHIDLLEGGRSHAPEALWSQASARENDRSPCARAEAKSKGNSDPPASDSSGSIEEDDDDGAVAQAALSALDVPYVAGLAGETLAHARVALTALLLSSCSKLGWLGADLWETGVAAGDVLRLAMNKAGRYVQESALLVNSPAWFSQGLSELSSWFEQNSTRFWWEEASTRISRWSGQRTPEELWVTWWVRVGGIALSLGLVQQVLVFICRCFVRAGAPREDPVGDGDDDEGFGARGNEPISEADAMVGTFYDQDGKVSRLEIARFDRVEQPVTVERMGGVLSAVFGRSSSNKSRKASVDEVSNGKETEADEFSSMFRALSQPACSTMGPVEGGAEGASQVIVVTQRSWANEPREAISY</sequence>
<organism evidence="2 3">
    <name type="scientific">Ectocarpus siliculosus</name>
    <name type="common">Brown alga</name>
    <name type="synonym">Conferva siliculosa</name>
    <dbReference type="NCBI Taxonomy" id="2880"/>
    <lineage>
        <taxon>Eukaryota</taxon>
        <taxon>Sar</taxon>
        <taxon>Stramenopiles</taxon>
        <taxon>Ochrophyta</taxon>
        <taxon>PX clade</taxon>
        <taxon>Phaeophyceae</taxon>
        <taxon>Ectocarpales</taxon>
        <taxon>Ectocarpaceae</taxon>
        <taxon>Ectocarpus</taxon>
    </lineage>
</organism>
<proteinExistence type="predicted"/>
<protein>
    <submittedName>
        <fullName evidence="2">Uncharacterized protein</fullName>
    </submittedName>
</protein>
<evidence type="ECO:0000256" key="1">
    <source>
        <dbReference type="SAM" id="MobiDB-lite"/>
    </source>
</evidence>
<feature type="compositionally biased region" description="Basic and acidic residues" evidence="1">
    <location>
        <begin position="203"/>
        <end position="219"/>
    </location>
</feature>
<gene>
    <name evidence="2" type="ORF">Esi_0012_0106</name>
</gene>
<evidence type="ECO:0000313" key="3">
    <source>
        <dbReference type="Proteomes" id="UP000002630"/>
    </source>
</evidence>
<dbReference type="OrthoDB" id="10364302at2759"/>
<dbReference type="EMBL" id="FN649735">
    <property type="protein sequence ID" value="CBN74055.1"/>
    <property type="molecule type" value="Genomic_DNA"/>
</dbReference>
<feature type="region of interest" description="Disordered" evidence="1">
    <location>
        <begin position="16"/>
        <end position="37"/>
    </location>
</feature>
<reference evidence="2 3" key="1">
    <citation type="journal article" date="2010" name="Nature">
        <title>The Ectocarpus genome and the independent evolution of multicellularity in brown algae.</title>
        <authorList>
            <person name="Cock J.M."/>
            <person name="Sterck L."/>
            <person name="Rouze P."/>
            <person name="Scornet D."/>
            <person name="Allen A.E."/>
            <person name="Amoutzias G."/>
            <person name="Anthouard V."/>
            <person name="Artiguenave F."/>
            <person name="Aury J.M."/>
            <person name="Badger J.H."/>
            <person name="Beszteri B."/>
            <person name="Billiau K."/>
            <person name="Bonnet E."/>
            <person name="Bothwell J.H."/>
            <person name="Bowler C."/>
            <person name="Boyen C."/>
            <person name="Brownlee C."/>
            <person name="Carrano C.J."/>
            <person name="Charrier B."/>
            <person name="Cho G.Y."/>
            <person name="Coelho S.M."/>
            <person name="Collen J."/>
            <person name="Corre E."/>
            <person name="Da Silva C."/>
            <person name="Delage L."/>
            <person name="Delaroque N."/>
            <person name="Dittami S.M."/>
            <person name="Doulbeau S."/>
            <person name="Elias M."/>
            <person name="Farnham G."/>
            <person name="Gachon C.M."/>
            <person name="Gschloessl B."/>
            <person name="Heesch S."/>
            <person name="Jabbari K."/>
            <person name="Jubin C."/>
            <person name="Kawai H."/>
            <person name="Kimura K."/>
            <person name="Kloareg B."/>
            <person name="Kupper F.C."/>
            <person name="Lang D."/>
            <person name="Le Bail A."/>
            <person name="Leblanc C."/>
            <person name="Lerouge P."/>
            <person name="Lohr M."/>
            <person name="Lopez P.J."/>
            <person name="Martens C."/>
            <person name="Maumus F."/>
            <person name="Michel G."/>
            <person name="Miranda-Saavedra D."/>
            <person name="Morales J."/>
            <person name="Moreau H."/>
            <person name="Motomura T."/>
            <person name="Nagasato C."/>
            <person name="Napoli C.A."/>
            <person name="Nelson D.R."/>
            <person name="Nyvall-Collen P."/>
            <person name="Peters A.F."/>
            <person name="Pommier C."/>
            <person name="Potin P."/>
            <person name="Poulain J."/>
            <person name="Quesneville H."/>
            <person name="Read B."/>
            <person name="Rensing S.A."/>
            <person name="Ritter A."/>
            <person name="Rousvoal S."/>
            <person name="Samanta M."/>
            <person name="Samson G."/>
            <person name="Schroeder D.C."/>
            <person name="Segurens B."/>
            <person name="Strittmatter M."/>
            <person name="Tonon T."/>
            <person name="Tregear J.W."/>
            <person name="Valentin K."/>
            <person name="von Dassow P."/>
            <person name="Yamagishi T."/>
            <person name="Van de Peer Y."/>
            <person name="Wincker P."/>
        </authorList>
    </citation>
    <scope>NUCLEOTIDE SEQUENCE [LARGE SCALE GENOMIC DNA]</scope>
    <source>
        <strain evidence="3">Ec32 / CCAP1310/4</strain>
    </source>
</reference>
<feature type="region of interest" description="Disordered" evidence="1">
    <location>
        <begin position="397"/>
        <end position="416"/>
    </location>
</feature>
<name>D8LDI7_ECTSI</name>
<dbReference type="EMBL" id="FN647877">
    <property type="protein sequence ID" value="CBN74055.1"/>
    <property type="molecule type" value="Genomic_DNA"/>
</dbReference>
<dbReference type="InParanoid" id="D8LDI7"/>
<dbReference type="Proteomes" id="UP000002630">
    <property type="component" value="Linkage Group LG10"/>
</dbReference>
<accession>D8LDI7</accession>
<feature type="region of interest" description="Disordered" evidence="1">
    <location>
        <begin position="199"/>
        <end position="237"/>
    </location>
</feature>
<evidence type="ECO:0000313" key="2">
    <source>
        <dbReference type="EMBL" id="CBN74055.1"/>
    </source>
</evidence>
<keyword evidence="3" id="KW-1185">Reference proteome</keyword>
<dbReference type="AlphaFoldDB" id="D8LDI7"/>